<evidence type="ECO:0000256" key="4">
    <source>
        <dbReference type="RuleBase" id="RU003345"/>
    </source>
</evidence>
<keyword evidence="7" id="KW-1185">Reference proteome</keyword>
<comment type="caution">
    <text evidence="6">The sequence shown here is derived from an EMBL/GenBank/DDBJ whole genome shotgun (WGS) entry which is preliminary data.</text>
</comment>
<dbReference type="InterPro" id="IPR015590">
    <property type="entry name" value="Aldehyde_DH_dom"/>
</dbReference>
<dbReference type="InterPro" id="IPR016161">
    <property type="entry name" value="Ald_DH/histidinol_DH"/>
</dbReference>
<protein>
    <submittedName>
        <fullName evidence="6">Aldehyde dehydrogenase family protein</fullName>
    </submittedName>
</protein>
<dbReference type="Gene3D" id="3.40.309.10">
    <property type="entry name" value="Aldehyde Dehydrogenase, Chain A, domain 2"/>
    <property type="match status" value="1"/>
</dbReference>
<evidence type="ECO:0000313" key="7">
    <source>
        <dbReference type="Proteomes" id="UP000274033"/>
    </source>
</evidence>
<dbReference type="InterPro" id="IPR016162">
    <property type="entry name" value="Ald_DH_N"/>
</dbReference>
<evidence type="ECO:0000256" key="2">
    <source>
        <dbReference type="ARBA" id="ARBA00023002"/>
    </source>
</evidence>
<dbReference type="InterPro" id="IPR016163">
    <property type="entry name" value="Ald_DH_C"/>
</dbReference>
<feature type="domain" description="Aldehyde dehydrogenase" evidence="5">
    <location>
        <begin position="29"/>
        <end position="492"/>
    </location>
</feature>
<keyword evidence="2 4" id="KW-0560">Oxidoreductase</keyword>
<proteinExistence type="inferred from homology"/>
<dbReference type="EMBL" id="RRCT01000009">
    <property type="protein sequence ID" value="RQW74412.1"/>
    <property type="molecule type" value="Genomic_DNA"/>
</dbReference>
<organism evidence="6 7">
    <name type="scientific">Lysinibacillus composti</name>
    <dbReference type="NCBI Taxonomy" id="720633"/>
    <lineage>
        <taxon>Bacteria</taxon>
        <taxon>Bacillati</taxon>
        <taxon>Bacillota</taxon>
        <taxon>Bacilli</taxon>
        <taxon>Bacillales</taxon>
        <taxon>Bacillaceae</taxon>
        <taxon>Lysinibacillus</taxon>
    </lineage>
</organism>
<reference evidence="6 7" key="1">
    <citation type="journal article" date="2013" name="J. Microbiol.">
        <title>Lysinibacillus chungkukjangi sp. nov., isolated from Chungkukjang, Korean fermented soybean food.</title>
        <authorList>
            <person name="Kim S.J."/>
            <person name="Jang Y.H."/>
            <person name="Hamada M."/>
            <person name="Ahn J.H."/>
            <person name="Weon H.Y."/>
            <person name="Suzuki K."/>
            <person name="Whang K.S."/>
            <person name="Kwon S.W."/>
        </authorList>
    </citation>
    <scope>NUCLEOTIDE SEQUENCE [LARGE SCALE GENOMIC DNA]</scope>
    <source>
        <strain evidence="6 7">MCCC 1A12701</strain>
    </source>
</reference>
<comment type="similarity">
    <text evidence="1 4">Belongs to the aldehyde dehydrogenase family.</text>
</comment>
<evidence type="ECO:0000256" key="3">
    <source>
        <dbReference type="PROSITE-ProRule" id="PRU10007"/>
    </source>
</evidence>
<evidence type="ECO:0000256" key="1">
    <source>
        <dbReference type="ARBA" id="ARBA00009986"/>
    </source>
</evidence>
<dbReference type="Proteomes" id="UP000274033">
    <property type="component" value="Unassembled WGS sequence"/>
</dbReference>
<evidence type="ECO:0000313" key="6">
    <source>
        <dbReference type="EMBL" id="RQW74412.1"/>
    </source>
</evidence>
<dbReference type="PANTHER" id="PTHR11699">
    <property type="entry name" value="ALDEHYDE DEHYDROGENASE-RELATED"/>
    <property type="match status" value="1"/>
</dbReference>
<gene>
    <name evidence="6" type="ORF">EBB45_11010</name>
</gene>
<dbReference type="PROSITE" id="PS00687">
    <property type="entry name" value="ALDEHYDE_DEHYDR_GLU"/>
    <property type="match status" value="1"/>
</dbReference>
<dbReference type="AlphaFoldDB" id="A0A3N9UPF4"/>
<sequence length="499" mass="54570">MTRIGELTMSQTTTLNKFYNIIGGQSVPSSSGDTFVVENPANKEMKLGVFQQSTEAELNQAVQAAKETLPAWKNIAAPSRGQYVYRAAQYIEDHAEEFKEQLILEVGKSYKDADAEVIRTIRAMRFLAGEAERLKGETIPSWDATVRGFTKREPIGVVGVITPWNVPLAISAWKIATALVCGCTVVYKPASITPVVSYKLMEAYESVNLPAGVINIVTGSGSVIGNAMAKHKDINAITFTGSNPVGNQINQVIASRGARFQAEMGGKNPFVVLEDADLELATTHVIEGGFGESGQRCTATSRVILLKGIADQFVELLVEKVKNLKVGDPLNQENQMGPVAEEKAMNEILNYIEIGKQEGAELLTGGYRLTEGDLSKGYFVAPTIFRGVTPQMRIAQEEIFGPVISIMEVDTYEEALEWANDIEYGLSSTIYTNDMEKALHFIDNIQAGFTHVNMMTMYSEPHFPFGGIKGTGLGGFREQGSVGIDFFTEWKTAYLKSHS</sequence>
<dbReference type="FunFam" id="3.40.309.10:FF:000012">
    <property type="entry name" value="Betaine aldehyde dehydrogenase"/>
    <property type="match status" value="1"/>
</dbReference>
<dbReference type="InterPro" id="IPR029510">
    <property type="entry name" value="Ald_DH_CS_GLU"/>
</dbReference>
<dbReference type="GO" id="GO:0016620">
    <property type="term" value="F:oxidoreductase activity, acting on the aldehyde or oxo group of donors, NAD or NADP as acceptor"/>
    <property type="evidence" value="ECO:0007669"/>
    <property type="project" value="InterPro"/>
</dbReference>
<accession>A0A3N9UPF4</accession>
<dbReference type="FunFam" id="3.40.605.10:FF:000007">
    <property type="entry name" value="NAD/NADP-dependent betaine aldehyde dehydrogenase"/>
    <property type="match status" value="1"/>
</dbReference>
<dbReference type="Gene3D" id="3.40.605.10">
    <property type="entry name" value="Aldehyde Dehydrogenase, Chain A, domain 1"/>
    <property type="match status" value="1"/>
</dbReference>
<name>A0A3N9UPF4_9BACI</name>
<evidence type="ECO:0000259" key="5">
    <source>
        <dbReference type="Pfam" id="PF00171"/>
    </source>
</evidence>
<dbReference type="Pfam" id="PF00171">
    <property type="entry name" value="Aldedh"/>
    <property type="match status" value="1"/>
</dbReference>
<feature type="active site" evidence="3">
    <location>
        <position position="263"/>
    </location>
</feature>
<dbReference type="SUPFAM" id="SSF53720">
    <property type="entry name" value="ALDH-like"/>
    <property type="match status" value="1"/>
</dbReference>